<dbReference type="SMART" id="SM00855">
    <property type="entry name" value="PGAM"/>
    <property type="match status" value="1"/>
</dbReference>
<dbReference type="Gene3D" id="3.40.50.1240">
    <property type="entry name" value="Phosphoglycerate mutase-like"/>
    <property type="match status" value="1"/>
</dbReference>
<comment type="caution">
    <text evidence="1">The sequence shown here is derived from an EMBL/GenBank/DDBJ whole genome shotgun (WGS) entry which is preliminary data.</text>
</comment>
<evidence type="ECO:0000313" key="1">
    <source>
        <dbReference type="EMBL" id="MBW8727279.1"/>
    </source>
</evidence>
<dbReference type="GO" id="GO:0005737">
    <property type="term" value="C:cytoplasm"/>
    <property type="evidence" value="ECO:0007669"/>
    <property type="project" value="TreeGrafter"/>
</dbReference>
<evidence type="ECO:0000313" key="2">
    <source>
        <dbReference type="Proteomes" id="UP000700706"/>
    </source>
</evidence>
<reference evidence="1" key="1">
    <citation type="submission" date="2020-06" db="EMBL/GenBank/DDBJ databases">
        <title>Stable isotope informed genome-resolved metagenomics uncovers potential trophic interactions in rhizosphere soil.</title>
        <authorList>
            <person name="Starr E.P."/>
            <person name="Shi S."/>
            <person name="Blazewicz S.J."/>
            <person name="Koch B.J."/>
            <person name="Probst A.J."/>
            <person name="Hungate B.A."/>
            <person name="Pett-Ridge J."/>
            <person name="Firestone M.K."/>
            <person name="Banfield J.F."/>
        </authorList>
    </citation>
    <scope>NUCLEOTIDE SEQUENCE</scope>
    <source>
        <strain evidence="1">YM_69_17</strain>
    </source>
</reference>
<protein>
    <submittedName>
        <fullName evidence="1">Histidine phosphatase family protein</fullName>
    </submittedName>
</protein>
<dbReference type="PANTHER" id="PTHR48100">
    <property type="entry name" value="BROAD-SPECIFICITY PHOSPHATASE YOR283W-RELATED"/>
    <property type="match status" value="1"/>
</dbReference>
<accession>A0A952FS64</accession>
<dbReference type="InterPro" id="IPR013078">
    <property type="entry name" value="His_Pase_superF_clade-1"/>
</dbReference>
<dbReference type="GO" id="GO:0016791">
    <property type="term" value="F:phosphatase activity"/>
    <property type="evidence" value="ECO:0007669"/>
    <property type="project" value="TreeGrafter"/>
</dbReference>
<dbReference type="InterPro" id="IPR050275">
    <property type="entry name" value="PGM_Phosphatase"/>
</dbReference>
<sequence>MTRLLVLRHAPTEWNAGRRIQGRADIPLSEAGRAAAARWRLPDWTAGWQVLASPLSRAMETAQLLGLNPVAEPALTELDWGGWEGLRLSDKAAIDPIELARREALGLDFRAPGGESYRELQARLAPLLLRLAAAGRDTVAVCHRGVILALYACAADWTMIGDAPDGLQWGCAHLFRLDDESGAPVIERLNISLAA</sequence>
<gene>
    <name evidence="1" type="ORF">JF625_19295</name>
</gene>
<dbReference type="PANTHER" id="PTHR48100:SF59">
    <property type="entry name" value="ADENOSYLCOBALAMIN_ALPHA-RIBAZOLE PHOSPHATASE"/>
    <property type="match status" value="1"/>
</dbReference>
<dbReference type="AlphaFoldDB" id="A0A952FS64"/>
<organism evidence="1 2">
    <name type="scientific">Inquilinus limosus</name>
    <dbReference type="NCBI Taxonomy" id="171674"/>
    <lineage>
        <taxon>Bacteria</taxon>
        <taxon>Pseudomonadati</taxon>
        <taxon>Pseudomonadota</taxon>
        <taxon>Alphaproteobacteria</taxon>
        <taxon>Rhodospirillales</taxon>
        <taxon>Rhodospirillaceae</taxon>
        <taxon>Inquilinus</taxon>
    </lineage>
</organism>
<dbReference type="Proteomes" id="UP000700706">
    <property type="component" value="Unassembled WGS sequence"/>
</dbReference>
<dbReference type="SUPFAM" id="SSF53254">
    <property type="entry name" value="Phosphoglycerate mutase-like"/>
    <property type="match status" value="1"/>
</dbReference>
<dbReference type="EMBL" id="JAEKLZ010000265">
    <property type="protein sequence ID" value="MBW8727279.1"/>
    <property type="molecule type" value="Genomic_DNA"/>
</dbReference>
<proteinExistence type="predicted"/>
<name>A0A952FS64_9PROT</name>
<dbReference type="Pfam" id="PF00300">
    <property type="entry name" value="His_Phos_1"/>
    <property type="match status" value="1"/>
</dbReference>
<dbReference type="CDD" id="cd07067">
    <property type="entry name" value="HP_PGM_like"/>
    <property type="match status" value="1"/>
</dbReference>
<dbReference type="InterPro" id="IPR029033">
    <property type="entry name" value="His_PPase_superfam"/>
</dbReference>